<feature type="domain" description="Mammalian cell entry C-terminal" evidence="4">
    <location>
        <begin position="125"/>
        <end position="346"/>
    </location>
</feature>
<dbReference type="NCBIfam" id="TIGR00996">
    <property type="entry name" value="Mtu_fam_mce"/>
    <property type="match status" value="1"/>
</dbReference>
<keyword evidence="2" id="KW-0472">Membrane</keyword>
<dbReference type="GO" id="GO:0051701">
    <property type="term" value="P:biological process involved in interaction with host"/>
    <property type="evidence" value="ECO:0007669"/>
    <property type="project" value="TreeGrafter"/>
</dbReference>
<evidence type="ECO:0000313" key="6">
    <source>
        <dbReference type="Proteomes" id="UP000198582"/>
    </source>
</evidence>
<feature type="compositionally biased region" description="Low complexity" evidence="1">
    <location>
        <begin position="390"/>
        <end position="411"/>
    </location>
</feature>
<dbReference type="RefSeq" id="WP_091617718.1">
    <property type="nucleotide sequence ID" value="NZ_FOEF01000006.1"/>
</dbReference>
<dbReference type="InterPro" id="IPR003399">
    <property type="entry name" value="Mce/MlaD"/>
</dbReference>
<dbReference type="STRING" id="394193.SAMN04489732_106203"/>
<sequence length="453" mass="48304">MSTRREVVKRLRYQLLGLIFLVVAALFFATTIALYQKVFTPVTLVKLETDHVGSQLRVGGDVKVRGLLVGEIRSVQSKGDHAELELALQPDKIDVIPANVSARLLPKTLFGERYVALQLPDKPGPHIAAGDVIPQDRSSTAIEMEQVLNDVMPLLQAVQPEKLASTLTAVSTALDGRGKQLGQTLTQVSDYLGKLNPSLPDLKADISGLADVSDIYDKAAPDLLNALADLTTTSRTVVEKQQGLSDVYATVTNASTDLTSFLEVNKDNLIRLTTAVQPTLDVLAKYAPEYPCLLRQLAESVPRAELAFGKGTAHPEVSRVTIEFTASRGKYLPGVDEPKYDDKRGPRCYPEVPKPGHWPQYPPDGAVQDGSSKPPPPHVPAETLPGEITSGAIPSGSGASGGAPAPSVVGSTDEENLINLLASPALGTSPDQVPGWAGLLVGPLYRGAEVELK</sequence>
<evidence type="ECO:0000256" key="2">
    <source>
        <dbReference type="SAM" id="Phobius"/>
    </source>
</evidence>
<organism evidence="5 6">
    <name type="scientific">Amycolatopsis saalfeldensis</name>
    <dbReference type="NCBI Taxonomy" id="394193"/>
    <lineage>
        <taxon>Bacteria</taxon>
        <taxon>Bacillati</taxon>
        <taxon>Actinomycetota</taxon>
        <taxon>Actinomycetes</taxon>
        <taxon>Pseudonocardiales</taxon>
        <taxon>Pseudonocardiaceae</taxon>
        <taxon>Amycolatopsis</taxon>
    </lineage>
</organism>
<dbReference type="GO" id="GO:0005576">
    <property type="term" value="C:extracellular region"/>
    <property type="evidence" value="ECO:0007669"/>
    <property type="project" value="TreeGrafter"/>
</dbReference>
<accession>A0A1H8X2Q6</accession>
<proteinExistence type="predicted"/>
<dbReference type="InterPro" id="IPR005693">
    <property type="entry name" value="Mce"/>
</dbReference>
<name>A0A1H8X2Q6_9PSEU</name>
<evidence type="ECO:0000313" key="5">
    <source>
        <dbReference type="EMBL" id="SEP34159.1"/>
    </source>
</evidence>
<feature type="compositionally biased region" description="Basic and acidic residues" evidence="1">
    <location>
        <begin position="336"/>
        <end position="345"/>
    </location>
</feature>
<dbReference type="EMBL" id="FOEF01000006">
    <property type="protein sequence ID" value="SEP34159.1"/>
    <property type="molecule type" value="Genomic_DNA"/>
</dbReference>
<dbReference type="InterPro" id="IPR024516">
    <property type="entry name" value="Mce_C"/>
</dbReference>
<feature type="region of interest" description="Disordered" evidence="1">
    <location>
        <begin position="331"/>
        <end position="411"/>
    </location>
</feature>
<dbReference type="Proteomes" id="UP000198582">
    <property type="component" value="Unassembled WGS sequence"/>
</dbReference>
<protein>
    <submittedName>
        <fullName evidence="5">Virulence factor Mce family protein</fullName>
    </submittedName>
</protein>
<dbReference type="PANTHER" id="PTHR33371:SF19">
    <property type="entry name" value="MCE-FAMILY PROTEIN MCE4A"/>
    <property type="match status" value="1"/>
</dbReference>
<evidence type="ECO:0000256" key="1">
    <source>
        <dbReference type="SAM" id="MobiDB-lite"/>
    </source>
</evidence>
<keyword evidence="6" id="KW-1185">Reference proteome</keyword>
<dbReference type="AlphaFoldDB" id="A0A1H8X2Q6"/>
<keyword evidence="2" id="KW-0812">Transmembrane</keyword>
<dbReference type="PANTHER" id="PTHR33371">
    <property type="entry name" value="INTERMEMBRANE PHOSPHOLIPID TRANSPORT SYSTEM BINDING PROTEIN MLAD-RELATED"/>
    <property type="match status" value="1"/>
</dbReference>
<dbReference type="Pfam" id="PF11887">
    <property type="entry name" value="Mce4_CUP1"/>
    <property type="match status" value="1"/>
</dbReference>
<gene>
    <name evidence="5" type="ORF">SAMN04489732_106203</name>
</gene>
<reference evidence="5 6" key="1">
    <citation type="submission" date="2016-10" db="EMBL/GenBank/DDBJ databases">
        <authorList>
            <person name="de Groot N.N."/>
        </authorList>
    </citation>
    <scope>NUCLEOTIDE SEQUENCE [LARGE SCALE GENOMIC DNA]</scope>
    <source>
        <strain evidence="5 6">DSM 44993</strain>
    </source>
</reference>
<feature type="transmembrane region" description="Helical" evidence="2">
    <location>
        <begin position="12"/>
        <end position="35"/>
    </location>
</feature>
<dbReference type="InterPro" id="IPR052336">
    <property type="entry name" value="MlaD_Phospholipid_Transporter"/>
</dbReference>
<evidence type="ECO:0000259" key="3">
    <source>
        <dbReference type="Pfam" id="PF02470"/>
    </source>
</evidence>
<feature type="domain" description="Mce/MlaD" evidence="3">
    <location>
        <begin position="45"/>
        <end position="118"/>
    </location>
</feature>
<keyword evidence="2" id="KW-1133">Transmembrane helix</keyword>
<dbReference type="Pfam" id="PF02470">
    <property type="entry name" value="MlaD"/>
    <property type="match status" value="1"/>
</dbReference>
<dbReference type="OrthoDB" id="3460188at2"/>
<evidence type="ECO:0000259" key="4">
    <source>
        <dbReference type="Pfam" id="PF11887"/>
    </source>
</evidence>